<name>A0ABQ7D0C6_BRACR</name>
<dbReference type="PANTHER" id="PTHR33512">
    <property type="entry name" value="PROTEIN, PUTATIVE (DUF1191)-RELATED"/>
    <property type="match status" value="1"/>
</dbReference>
<feature type="transmembrane region" description="Helical" evidence="2">
    <location>
        <begin position="126"/>
        <end position="150"/>
    </location>
</feature>
<dbReference type="PANTHER" id="PTHR33512:SF23">
    <property type="entry name" value="F16P17.15"/>
    <property type="match status" value="1"/>
</dbReference>
<dbReference type="EMBL" id="QGKV02000759">
    <property type="protein sequence ID" value="KAF3565886.1"/>
    <property type="molecule type" value="Genomic_DNA"/>
</dbReference>
<feature type="region of interest" description="Disordered" evidence="1">
    <location>
        <begin position="310"/>
        <end position="336"/>
    </location>
</feature>
<feature type="compositionally biased region" description="Basic and acidic residues" evidence="1">
    <location>
        <begin position="313"/>
        <end position="322"/>
    </location>
</feature>
<reference evidence="3 4" key="1">
    <citation type="journal article" date="2020" name="BMC Genomics">
        <title>Intraspecific diversification of the crop wild relative Brassica cretica Lam. using demographic model selection.</title>
        <authorList>
            <person name="Kioukis A."/>
            <person name="Michalopoulou V.A."/>
            <person name="Briers L."/>
            <person name="Pirintsos S."/>
            <person name="Studholme D.J."/>
            <person name="Pavlidis P."/>
            <person name="Sarris P.F."/>
        </authorList>
    </citation>
    <scope>NUCLEOTIDE SEQUENCE [LARGE SCALE GENOMIC DNA]</scope>
    <source>
        <strain evidence="4">cv. PFS-1207/04</strain>
    </source>
</reference>
<keyword evidence="4" id="KW-1185">Reference proteome</keyword>
<evidence type="ECO:0000256" key="2">
    <source>
        <dbReference type="SAM" id="Phobius"/>
    </source>
</evidence>
<dbReference type="InterPro" id="IPR010605">
    <property type="entry name" value="DUF1191"/>
</dbReference>
<organism evidence="3 4">
    <name type="scientific">Brassica cretica</name>
    <name type="common">Mustard</name>
    <dbReference type="NCBI Taxonomy" id="69181"/>
    <lineage>
        <taxon>Eukaryota</taxon>
        <taxon>Viridiplantae</taxon>
        <taxon>Streptophyta</taxon>
        <taxon>Embryophyta</taxon>
        <taxon>Tracheophyta</taxon>
        <taxon>Spermatophyta</taxon>
        <taxon>Magnoliopsida</taxon>
        <taxon>eudicotyledons</taxon>
        <taxon>Gunneridae</taxon>
        <taxon>Pentapetalae</taxon>
        <taxon>rosids</taxon>
        <taxon>malvids</taxon>
        <taxon>Brassicales</taxon>
        <taxon>Brassicaceae</taxon>
        <taxon>Brassiceae</taxon>
        <taxon>Brassica</taxon>
    </lineage>
</organism>
<sequence length="336" mass="37365">MELNTKNFHIGVRAILKPCGERLVVVIKILGSNWSDINYNNNDLSAYRLVTQDSIGTAHKRPQDVSNNEGTVMYGDVRVDMGRVGTPEFNIWTSQWLLLDAFSGFFQVGEWMRKGDEGGEYGTVEIVVGGLVGSVTVGMLLGILVVVAVLRSNKRRRREKRKEIERKVYEKKALRVVSMVADSRVFFACATRTLLDSLELDSRPRSALAQGVPDPSSDVRDPRAAPARDLFLVRHSIRQLASDDQCVPDQATKDVRDPIKATRSIPARDPIKATRSIPARVPFVSSSWLNSFGGPIQKSSKVKRIDSFVPDSKMLDPSKPDPDPDILIFKSGYPDP</sequence>
<keyword evidence="2" id="KW-0812">Transmembrane</keyword>
<accession>A0ABQ7D0C6</accession>
<gene>
    <name evidence="3" type="ORF">DY000_02012559</name>
</gene>
<evidence type="ECO:0000313" key="4">
    <source>
        <dbReference type="Proteomes" id="UP000266723"/>
    </source>
</evidence>
<dbReference type="Proteomes" id="UP000266723">
    <property type="component" value="Unassembled WGS sequence"/>
</dbReference>
<keyword evidence="2" id="KW-1133">Transmembrane helix</keyword>
<evidence type="ECO:0000313" key="3">
    <source>
        <dbReference type="EMBL" id="KAF3565886.1"/>
    </source>
</evidence>
<keyword evidence="2" id="KW-0472">Membrane</keyword>
<comment type="caution">
    <text evidence="3">The sequence shown here is derived from an EMBL/GenBank/DDBJ whole genome shotgun (WGS) entry which is preliminary data.</text>
</comment>
<proteinExistence type="predicted"/>
<protein>
    <submittedName>
        <fullName evidence="3">Uncharacterized protein</fullName>
    </submittedName>
</protein>
<dbReference type="Pfam" id="PF06697">
    <property type="entry name" value="DUF1191"/>
    <property type="match status" value="1"/>
</dbReference>
<evidence type="ECO:0000256" key="1">
    <source>
        <dbReference type="SAM" id="MobiDB-lite"/>
    </source>
</evidence>